<evidence type="ECO:0000313" key="1">
    <source>
        <dbReference type="EMBL" id="CAK9222637.1"/>
    </source>
</evidence>
<sequence>MPFTTFSTMSLGCLTCNTMEGSTKSFRIEDEMERRSFSVRLEDDDRVCLTRCWANNKKQQHPQLPPSTTTTATEPVLIAQGSKVAPLSDEDIIPRLTRCYAVRRDCSFFRNWSVSEVEATTLVGQ</sequence>
<name>A0ABP0UIE0_9BRYO</name>
<dbReference type="PANTHER" id="PTHR36002:SF1">
    <property type="entry name" value="PYRD"/>
    <property type="match status" value="1"/>
</dbReference>
<proteinExistence type="predicted"/>
<protein>
    <submittedName>
        <fullName evidence="1">Uncharacterized protein</fullName>
    </submittedName>
</protein>
<organism evidence="1 2">
    <name type="scientific">Sphagnum troendelagicum</name>
    <dbReference type="NCBI Taxonomy" id="128251"/>
    <lineage>
        <taxon>Eukaryota</taxon>
        <taxon>Viridiplantae</taxon>
        <taxon>Streptophyta</taxon>
        <taxon>Embryophyta</taxon>
        <taxon>Bryophyta</taxon>
        <taxon>Sphagnophytina</taxon>
        <taxon>Sphagnopsida</taxon>
        <taxon>Sphagnales</taxon>
        <taxon>Sphagnaceae</taxon>
        <taxon>Sphagnum</taxon>
    </lineage>
</organism>
<dbReference type="EMBL" id="OZ019896">
    <property type="protein sequence ID" value="CAK9222637.1"/>
    <property type="molecule type" value="Genomic_DNA"/>
</dbReference>
<accession>A0ABP0UIE0</accession>
<reference evidence="1" key="1">
    <citation type="submission" date="2024-02" db="EMBL/GenBank/DDBJ databases">
        <authorList>
            <consortium name="ELIXIR-Norway"/>
            <consortium name="Elixir Norway"/>
        </authorList>
    </citation>
    <scope>NUCLEOTIDE SEQUENCE</scope>
</reference>
<dbReference type="PANTHER" id="PTHR36002">
    <property type="entry name" value="PYRD"/>
    <property type="match status" value="1"/>
</dbReference>
<dbReference type="Proteomes" id="UP001497512">
    <property type="component" value="Chromosome 4"/>
</dbReference>
<keyword evidence="2" id="KW-1185">Reference proteome</keyword>
<gene>
    <name evidence="1" type="ORF">CSSPTR1EN2_LOCUS16256</name>
</gene>
<evidence type="ECO:0000313" key="2">
    <source>
        <dbReference type="Proteomes" id="UP001497512"/>
    </source>
</evidence>